<proteinExistence type="predicted"/>
<dbReference type="InterPro" id="IPR014984">
    <property type="entry name" value="HopJ"/>
</dbReference>
<evidence type="ECO:0000313" key="1">
    <source>
        <dbReference type="EMBL" id="MCL1141351.1"/>
    </source>
</evidence>
<dbReference type="EMBL" id="JAKIKP010000001">
    <property type="protein sequence ID" value="MCL1141351.1"/>
    <property type="molecule type" value="Genomic_DNA"/>
</dbReference>
<dbReference type="AlphaFoldDB" id="A0A9X1ZSF4"/>
<dbReference type="Gene3D" id="3.20.160.10">
    <property type="entry name" value="vpa0580 domain like"/>
    <property type="match status" value="1"/>
</dbReference>
<dbReference type="Proteomes" id="UP001139333">
    <property type="component" value="Unassembled WGS sequence"/>
</dbReference>
<name>A0A9X1ZSF4_9GAMM</name>
<keyword evidence="2" id="KW-1185">Reference proteome</keyword>
<organism evidence="1 2">
    <name type="scientific">Shewanella gaetbuli</name>
    <dbReference type="NCBI Taxonomy" id="220752"/>
    <lineage>
        <taxon>Bacteria</taxon>
        <taxon>Pseudomonadati</taxon>
        <taxon>Pseudomonadota</taxon>
        <taxon>Gammaproteobacteria</taxon>
        <taxon>Alteromonadales</taxon>
        <taxon>Shewanellaceae</taxon>
        <taxon>Shewanella</taxon>
    </lineage>
</organism>
<sequence>MSLSLNEFIQSLDNGSVEQFDTSLAVFDAYYDYVPSTFTNGEVVNQAGENGGSCKVFSFAKIHNLSEQATLNLFGQHYRDVVANPRGSDHQNIRQFMQHGWQGIKFDTIALTAKA</sequence>
<comment type="caution">
    <text evidence="1">The sequence shown here is derived from an EMBL/GenBank/DDBJ whole genome shotgun (WGS) entry which is preliminary data.</text>
</comment>
<accession>A0A9X1ZSF4</accession>
<evidence type="ECO:0000313" key="2">
    <source>
        <dbReference type="Proteomes" id="UP001139333"/>
    </source>
</evidence>
<gene>
    <name evidence="1" type="ORF">L2672_01375</name>
</gene>
<dbReference type="RefSeq" id="WP_248994035.1">
    <property type="nucleotide sequence ID" value="NZ_JAKIKP010000001.1"/>
</dbReference>
<dbReference type="Pfam" id="PF08888">
    <property type="entry name" value="HopJ"/>
    <property type="match status" value="1"/>
</dbReference>
<dbReference type="InterPro" id="IPR038604">
    <property type="entry name" value="HopJ_sf"/>
</dbReference>
<reference evidence="1" key="1">
    <citation type="submission" date="2022-01" db="EMBL/GenBank/DDBJ databases">
        <title>Whole genome-based taxonomy of the Shewanellaceae.</title>
        <authorList>
            <person name="Martin-Rodriguez A.J."/>
        </authorList>
    </citation>
    <scope>NUCLEOTIDE SEQUENCE</scope>
    <source>
        <strain evidence="1">DSM 16422</strain>
    </source>
</reference>
<protein>
    <submittedName>
        <fullName evidence="1">HopJ type III effector protein</fullName>
    </submittedName>
</protein>